<keyword evidence="5 11" id="KW-0545">Nucleotide biosynthesis</keyword>
<comment type="function">
    <text evidence="11">Phosphorylation of dTMP to form dTDP in both de novo and salvage pathways of dTTP synthesis.</text>
</comment>
<dbReference type="InterPro" id="IPR027417">
    <property type="entry name" value="P-loop_NTPase"/>
</dbReference>
<dbReference type="Gene3D" id="3.40.50.300">
    <property type="entry name" value="P-loop containing nucleotide triphosphate hydrolases"/>
    <property type="match status" value="1"/>
</dbReference>
<dbReference type="HAMAP" id="MF_00165">
    <property type="entry name" value="Thymidylate_kinase"/>
    <property type="match status" value="1"/>
</dbReference>
<dbReference type="Pfam" id="PF02223">
    <property type="entry name" value="Thymidylate_kin"/>
    <property type="match status" value="1"/>
</dbReference>
<dbReference type="InterPro" id="IPR018094">
    <property type="entry name" value="Thymidylate_kinase"/>
</dbReference>
<proteinExistence type="inferred from homology"/>
<keyword evidence="7 11" id="KW-0418">Kinase</keyword>
<sequence>MRGLKAVPKALFITFEGGEGVGKTTNIEYFKRLMADACLDYVATREPGGTPLAEEIRNLLLAPRDEKVCSNAELLLMFAARAQHLSQFIEPSLQRGEHVVCDRFTDATYAYQGYGRELGVEAISVLENLVHGNRQPDLTVILDAPVEVGMARARARGDLDRFEQENLSFFERVREGYLLRASQNPDRYAVVDASLSLDKVQNQVKQVFEDRVLRVISQAGEAS</sequence>
<name>A0ABP7N3P9_9GAMM</name>
<protein>
    <recommendedName>
        <fullName evidence="3 11">Thymidylate kinase</fullName>
        <ecNumber evidence="2 11">2.7.4.9</ecNumber>
    </recommendedName>
    <alternativeName>
        <fullName evidence="9 11">dTMP kinase</fullName>
    </alternativeName>
</protein>
<comment type="catalytic activity">
    <reaction evidence="10 11">
        <text>dTMP + ATP = dTDP + ADP</text>
        <dbReference type="Rhea" id="RHEA:13517"/>
        <dbReference type="ChEBI" id="CHEBI:30616"/>
        <dbReference type="ChEBI" id="CHEBI:58369"/>
        <dbReference type="ChEBI" id="CHEBI:63528"/>
        <dbReference type="ChEBI" id="CHEBI:456216"/>
        <dbReference type="EC" id="2.7.4.9"/>
    </reaction>
</comment>
<gene>
    <name evidence="11 13" type="primary">tmk</name>
    <name evidence="13" type="ORF">GCM10022277_34000</name>
</gene>
<dbReference type="InterPro" id="IPR039430">
    <property type="entry name" value="Thymidylate_kin-like_dom"/>
</dbReference>
<evidence type="ECO:0000256" key="7">
    <source>
        <dbReference type="ARBA" id="ARBA00022777"/>
    </source>
</evidence>
<evidence type="ECO:0000256" key="8">
    <source>
        <dbReference type="ARBA" id="ARBA00022840"/>
    </source>
</evidence>
<dbReference type="EC" id="2.7.4.9" evidence="2 11"/>
<evidence type="ECO:0000256" key="11">
    <source>
        <dbReference type="HAMAP-Rule" id="MF_00165"/>
    </source>
</evidence>
<feature type="domain" description="Thymidylate kinase-like" evidence="12">
    <location>
        <begin position="15"/>
        <end position="204"/>
    </location>
</feature>
<dbReference type="PANTHER" id="PTHR10344:SF4">
    <property type="entry name" value="UMP-CMP KINASE 2, MITOCHONDRIAL"/>
    <property type="match status" value="1"/>
</dbReference>
<evidence type="ECO:0000256" key="2">
    <source>
        <dbReference type="ARBA" id="ARBA00012980"/>
    </source>
</evidence>
<keyword evidence="14" id="KW-1185">Reference proteome</keyword>
<evidence type="ECO:0000256" key="3">
    <source>
        <dbReference type="ARBA" id="ARBA00017144"/>
    </source>
</evidence>
<keyword evidence="6 11" id="KW-0547">Nucleotide-binding</keyword>
<dbReference type="GO" id="GO:0016301">
    <property type="term" value="F:kinase activity"/>
    <property type="evidence" value="ECO:0007669"/>
    <property type="project" value="UniProtKB-KW"/>
</dbReference>
<evidence type="ECO:0000256" key="1">
    <source>
        <dbReference type="ARBA" id="ARBA00009776"/>
    </source>
</evidence>
<comment type="caution">
    <text evidence="13">The sequence shown here is derived from an EMBL/GenBank/DDBJ whole genome shotgun (WGS) entry which is preliminary data.</text>
</comment>
<evidence type="ECO:0000256" key="4">
    <source>
        <dbReference type="ARBA" id="ARBA00022679"/>
    </source>
</evidence>
<organism evidence="13 14">
    <name type="scientific">Litoribacillus peritrichatus</name>
    <dbReference type="NCBI Taxonomy" id="718191"/>
    <lineage>
        <taxon>Bacteria</taxon>
        <taxon>Pseudomonadati</taxon>
        <taxon>Pseudomonadota</taxon>
        <taxon>Gammaproteobacteria</taxon>
        <taxon>Oceanospirillales</taxon>
        <taxon>Oceanospirillaceae</taxon>
        <taxon>Litoribacillus</taxon>
    </lineage>
</organism>
<feature type="binding site" evidence="11">
    <location>
        <begin position="17"/>
        <end position="24"/>
    </location>
    <ligand>
        <name>ATP</name>
        <dbReference type="ChEBI" id="CHEBI:30616"/>
    </ligand>
</feature>
<dbReference type="NCBIfam" id="TIGR00041">
    <property type="entry name" value="DTMP_kinase"/>
    <property type="match status" value="1"/>
</dbReference>
<evidence type="ECO:0000256" key="9">
    <source>
        <dbReference type="ARBA" id="ARBA00029962"/>
    </source>
</evidence>
<evidence type="ECO:0000259" key="12">
    <source>
        <dbReference type="Pfam" id="PF02223"/>
    </source>
</evidence>
<dbReference type="CDD" id="cd01672">
    <property type="entry name" value="TMPK"/>
    <property type="match status" value="1"/>
</dbReference>
<comment type="similarity">
    <text evidence="1 11">Belongs to the thymidylate kinase family.</text>
</comment>
<dbReference type="PANTHER" id="PTHR10344">
    <property type="entry name" value="THYMIDYLATE KINASE"/>
    <property type="match status" value="1"/>
</dbReference>
<evidence type="ECO:0000256" key="5">
    <source>
        <dbReference type="ARBA" id="ARBA00022727"/>
    </source>
</evidence>
<dbReference type="Proteomes" id="UP001501565">
    <property type="component" value="Unassembled WGS sequence"/>
</dbReference>
<keyword evidence="8 11" id="KW-0067">ATP-binding</keyword>
<accession>A0ABP7N3P9</accession>
<dbReference type="SUPFAM" id="SSF52540">
    <property type="entry name" value="P-loop containing nucleoside triphosphate hydrolases"/>
    <property type="match status" value="1"/>
</dbReference>
<evidence type="ECO:0000313" key="14">
    <source>
        <dbReference type="Proteomes" id="UP001501565"/>
    </source>
</evidence>
<dbReference type="EMBL" id="BAABBN010000012">
    <property type="protein sequence ID" value="GAA3934619.1"/>
    <property type="molecule type" value="Genomic_DNA"/>
</dbReference>
<evidence type="ECO:0000256" key="6">
    <source>
        <dbReference type="ARBA" id="ARBA00022741"/>
    </source>
</evidence>
<evidence type="ECO:0000256" key="10">
    <source>
        <dbReference type="ARBA" id="ARBA00048743"/>
    </source>
</evidence>
<reference evidence="14" key="1">
    <citation type="journal article" date="2019" name="Int. J. Syst. Evol. Microbiol.">
        <title>The Global Catalogue of Microorganisms (GCM) 10K type strain sequencing project: providing services to taxonomists for standard genome sequencing and annotation.</title>
        <authorList>
            <consortium name="The Broad Institute Genomics Platform"/>
            <consortium name="The Broad Institute Genome Sequencing Center for Infectious Disease"/>
            <person name="Wu L."/>
            <person name="Ma J."/>
        </authorList>
    </citation>
    <scope>NUCLEOTIDE SEQUENCE [LARGE SCALE GENOMIC DNA]</scope>
    <source>
        <strain evidence="14">JCM 17551</strain>
    </source>
</reference>
<evidence type="ECO:0000313" key="13">
    <source>
        <dbReference type="EMBL" id="GAA3934619.1"/>
    </source>
</evidence>
<keyword evidence="4 11" id="KW-0808">Transferase</keyword>